<dbReference type="Gene3D" id="3.80.10.10">
    <property type="entry name" value="Ribonuclease Inhibitor"/>
    <property type="match status" value="1"/>
</dbReference>
<dbReference type="HOGENOM" id="CLU_003068_3_0_1"/>
<dbReference type="Gramene" id="TraesWEE_scaffold_015356_01G000100.1">
    <property type="protein sequence ID" value="TraesWEE_scaffold_015356_01G000100.1"/>
    <property type="gene ID" value="TraesWEE_scaffold_015356_01G000100"/>
</dbReference>
<dbReference type="PANTHER" id="PTHR34223">
    <property type="entry name" value="OS11G0201299 PROTEIN"/>
    <property type="match status" value="1"/>
</dbReference>
<dbReference type="OrthoDB" id="586540at2759"/>
<dbReference type="Gramene" id="TraesCLE_scaffold_089470_01G000300.1">
    <property type="protein sequence ID" value="TraesCLE_scaffold_089470_01G000300.1"/>
    <property type="gene ID" value="TraesCLE_scaffold_089470_01G000300"/>
</dbReference>
<dbReference type="EnsemblPlants" id="TraesCS3B02G585800.1">
    <property type="protein sequence ID" value="TraesCS3B02G585800.1"/>
    <property type="gene ID" value="TraesCS3B02G585800"/>
</dbReference>
<dbReference type="Gramene" id="TraesRN3B0101472500.1">
    <property type="protein sequence ID" value="TraesRN3B0101472500.1"/>
    <property type="gene ID" value="TraesRN3B0101472500"/>
</dbReference>
<evidence type="ECO:0000259" key="1">
    <source>
        <dbReference type="Pfam" id="PF24758"/>
    </source>
</evidence>
<evidence type="ECO:0000313" key="3">
    <source>
        <dbReference type="Proteomes" id="UP000019116"/>
    </source>
</evidence>
<name>A0A080YUC5_WHEAT</name>
<dbReference type="PANTHER" id="PTHR34223:SF48">
    <property type="entry name" value="F-BOX DOMAIN-CONTAINING PROTEIN"/>
    <property type="match status" value="1"/>
</dbReference>
<organism evidence="2">
    <name type="scientific">Triticum aestivum</name>
    <name type="common">Wheat</name>
    <dbReference type="NCBI Taxonomy" id="4565"/>
    <lineage>
        <taxon>Eukaryota</taxon>
        <taxon>Viridiplantae</taxon>
        <taxon>Streptophyta</taxon>
        <taxon>Embryophyta</taxon>
        <taxon>Tracheophyta</taxon>
        <taxon>Spermatophyta</taxon>
        <taxon>Magnoliopsida</taxon>
        <taxon>Liliopsida</taxon>
        <taxon>Poales</taxon>
        <taxon>Poaceae</taxon>
        <taxon>BOP clade</taxon>
        <taxon>Pooideae</taxon>
        <taxon>Triticodae</taxon>
        <taxon>Triticeae</taxon>
        <taxon>Triticinae</taxon>
        <taxon>Triticum</taxon>
    </lineage>
</organism>
<dbReference type="SUPFAM" id="SSF52047">
    <property type="entry name" value="RNI-like"/>
    <property type="match status" value="1"/>
</dbReference>
<dbReference type="Gramene" id="TraesNORUn03G04744250.1">
    <property type="protein sequence ID" value="TraesNORUn03G04744250.1"/>
    <property type="gene ID" value="TraesNORUn03G04744250"/>
</dbReference>
<reference evidence="2" key="1">
    <citation type="submission" date="2018-08" db="EMBL/GenBank/DDBJ databases">
        <authorList>
            <person name="Rossello M."/>
        </authorList>
    </citation>
    <scope>NUCLEOTIDE SEQUENCE [LARGE SCALE GENOMIC DNA]</scope>
    <source>
        <strain evidence="2">cv. Chinese Spring</strain>
    </source>
</reference>
<sequence>MPCLRVDQREFHAAATGNGSLVERLSFNNFAHILLHRHDVALLEEFRLHVNPGYGYGYGSCRADSWVRRGISQDETWPCRLERLHLNNVSLDGYFARRISSQCPALEDMRLKNCSFLLTEDIRFTSSSLKKLVIVGFHVVREDASSRLILEAPALASLRLAGHSSNNYSYVMSLTTVRSMPSLVDASICLVTVSRFNYSNEDNGPIERQLSFLNELFNVTTLHLSGFGVMFLVLGGDAGLHFPEFKNLKALSLAECDISDDFLTLKHFLRNSPNLEKLTLRYCELSDPRSRKQIMVFRIIKRSRKEIMEFQKKRKKIMEKAHSYSQDMATVECKNLKLTEIIYRENDDDDVHLLVNFWLGMSKSTPSNKIEITKVD</sequence>
<dbReference type="Pfam" id="PF24758">
    <property type="entry name" value="LRR_At5g56370"/>
    <property type="match status" value="1"/>
</dbReference>
<dbReference type="Gramene" id="TraesROB_scaffold_009983_01G000600.1">
    <property type="protein sequence ID" value="TraesROB_scaffold_009983_01G000600.1"/>
    <property type="gene ID" value="TraesROB_scaffold_009983_01G000600"/>
</dbReference>
<dbReference type="AlphaFoldDB" id="A0A080YUC5"/>
<feature type="domain" description="F-box/LRR-repeat protein 15/At3g58940/PEG3-like LRR" evidence="1">
    <location>
        <begin position="205"/>
        <end position="289"/>
    </location>
</feature>
<dbReference type="Proteomes" id="UP000019116">
    <property type="component" value="Chromosome 3B"/>
</dbReference>
<accession>A0A080YUC5</accession>
<dbReference type="InterPro" id="IPR055411">
    <property type="entry name" value="LRR_FXL15/At3g58940/PEG3-like"/>
</dbReference>
<dbReference type="Gramene" id="TraesMAC3B03G01786610.1">
    <property type="protein sequence ID" value="TraesMAC3B03G01786610.1"/>
    <property type="gene ID" value="TraesMAC3B03G01786610"/>
</dbReference>
<evidence type="ECO:0000313" key="2">
    <source>
        <dbReference type="EnsemblPlants" id="TraesCS3B02G585800.1"/>
    </source>
</evidence>
<dbReference type="Gramene" id="TraesARI3B03G01818120.1">
    <property type="protein sequence ID" value="TraesARI3B03G01818120.1"/>
    <property type="gene ID" value="TraesARI3B03G01818120"/>
</dbReference>
<dbReference type="InterPro" id="IPR032675">
    <property type="entry name" value="LRR_dom_sf"/>
</dbReference>
<dbReference type="Gramene" id="TraesCAD_scaffold_012096_01G000200.1">
    <property type="protein sequence ID" value="TraesCAD_scaffold_012096_01G000200.1"/>
    <property type="gene ID" value="TraesCAD_scaffold_012096_01G000200"/>
</dbReference>
<dbReference type="Gramene" id="TraesCS3B02G585800.1">
    <property type="protein sequence ID" value="TraesCS3B02G585800.1"/>
    <property type="gene ID" value="TraesCS3B02G585800"/>
</dbReference>
<reference evidence="2" key="2">
    <citation type="submission" date="2018-10" db="UniProtKB">
        <authorList>
            <consortium name="EnsemblPlants"/>
        </authorList>
    </citation>
    <scope>IDENTIFICATION</scope>
</reference>
<dbReference type="Gramene" id="TraesLDM3B03G01784310.1">
    <property type="protein sequence ID" value="TraesLDM3B03G01784310.1"/>
    <property type="gene ID" value="TraesLDM3B03G01784310"/>
</dbReference>
<dbReference type="InterPro" id="IPR053197">
    <property type="entry name" value="F-box_SCFL_complex_component"/>
</dbReference>
<dbReference type="STRING" id="4565.A0A080YUC5"/>
<dbReference type="Gramene" id="TraesJUL3B03G01802530.1">
    <property type="protein sequence ID" value="TraesJUL3B03G01802530.1"/>
    <property type="gene ID" value="TraesJUL3B03G01802530"/>
</dbReference>
<dbReference type="Gramene" id="TraesCS3B03G1463800.1">
    <property type="protein sequence ID" value="TraesCS3B03G1463800.1.CDS"/>
    <property type="gene ID" value="TraesCS3B03G1463800"/>
</dbReference>
<dbReference type="OMA" id="FAHIVLR"/>
<proteinExistence type="predicted"/>
<protein>
    <recommendedName>
        <fullName evidence="1">F-box/LRR-repeat protein 15/At3g58940/PEG3-like LRR domain-containing protein</fullName>
    </recommendedName>
</protein>
<dbReference type="Gramene" id="TraesNOR3B03G01811260.1">
    <property type="protein sequence ID" value="TraesNOR3B03G01811260.1"/>
    <property type="gene ID" value="TraesNOR3B03G01811260"/>
</dbReference>
<dbReference type="Gramene" id="TraesSTA3B03G01775900.1">
    <property type="protein sequence ID" value="TraesSTA3B03G01775900.1"/>
    <property type="gene ID" value="TraesSTA3B03G01775900"/>
</dbReference>
<keyword evidence="3" id="KW-1185">Reference proteome</keyword>